<accession>A0A067L261</accession>
<gene>
    <name evidence="1" type="ORF">JCGZ_02480</name>
</gene>
<proteinExistence type="predicted"/>
<name>A0A067L261_JATCU</name>
<dbReference type="EMBL" id="KK914297">
    <property type="protein sequence ID" value="KDP42522.1"/>
    <property type="molecule type" value="Genomic_DNA"/>
</dbReference>
<organism evidence="1 2">
    <name type="scientific">Jatropha curcas</name>
    <name type="common">Barbados nut</name>
    <dbReference type="NCBI Taxonomy" id="180498"/>
    <lineage>
        <taxon>Eukaryota</taxon>
        <taxon>Viridiplantae</taxon>
        <taxon>Streptophyta</taxon>
        <taxon>Embryophyta</taxon>
        <taxon>Tracheophyta</taxon>
        <taxon>Spermatophyta</taxon>
        <taxon>Magnoliopsida</taxon>
        <taxon>eudicotyledons</taxon>
        <taxon>Gunneridae</taxon>
        <taxon>Pentapetalae</taxon>
        <taxon>rosids</taxon>
        <taxon>fabids</taxon>
        <taxon>Malpighiales</taxon>
        <taxon>Euphorbiaceae</taxon>
        <taxon>Crotonoideae</taxon>
        <taxon>Jatropheae</taxon>
        <taxon>Jatropha</taxon>
    </lineage>
</organism>
<dbReference type="Proteomes" id="UP000027138">
    <property type="component" value="Unassembled WGS sequence"/>
</dbReference>
<evidence type="ECO:0000313" key="2">
    <source>
        <dbReference type="Proteomes" id="UP000027138"/>
    </source>
</evidence>
<keyword evidence="2" id="KW-1185">Reference proteome</keyword>
<protein>
    <submittedName>
        <fullName evidence="1">Uncharacterized protein</fullName>
    </submittedName>
</protein>
<reference evidence="1 2" key="1">
    <citation type="journal article" date="2014" name="PLoS ONE">
        <title>Global Analysis of Gene Expression Profiles in Physic Nut (Jatropha curcas L.) Seedlings Exposed to Salt Stress.</title>
        <authorList>
            <person name="Zhang L."/>
            <person name="Zhang C."/>
            <person name="Wu P."/>
            <person name="Chen Y."/>
            <person name="Li M."/>
            <person name="Jiang H."/>
            <person name="Wu G."/>
        </authorList>
    </citation>
    <scope>NUCLEOTIDE SEQUENCE [LARGE SCALE GENOMIC DNA]</scope>
    <source>
        <strain evidence="2">cv. GZQX0401</strain>
        <tissue evidence="1">Young leaves</tissue>
    </source>
</reference>
<evidence type="ECO:0000313" key="1">
    <source>
        <dbReference type="EMBL" id="KDP42522.1"/>
    </source>
</evidence>
<dbReference type="AlphaFoldDB" id="A0A067L261"/>
<sequence>MASGPAGLFAVRENWLFEPQNLSIHLKQSYGLAPSALAYYPSRVARQYGHHQAIPDYTRFEGGLLKQVEAKIGESVRTGEFSILKREPNGSEEIELGKSEGVTLQKKCAFATNICDRCVAMKMRPIAMVGSFIRAT</sequence>